<dbReference type="EMBL" id="CAXLJL010000062">
    <property type="protein sequence ID" value="CAL5130357.1"/>
    <property type="molecule type" value="Genomic_DNA"/>
</dbReference>
<dbReference type="Gene3D" id="3.40.50.150">
    <property type="entry name" value="Vaccinia Virus protein VP39"/>
    <property type="match status" value="1"/>
</dbReference>
<accession>A0AAV2T4A4</accession>
<evidence type="ECO:0000313" key="3">
    <source>
        <dbReference type="Proteomes" id="UP001497525"/>
    </source>
</evidence>
<dbReference type="PANTHER" id="PTHR42912">
    <property type="entry name" value="METHYLTRANSFERASE"/>
    <property type="match status" value="1"/>
</dbReference>
<sequence>MTYHRDVDNIISHLSPCLSLCVQVNLIQQYLAVQFSRQLKRPDYSPFTSILNALIFRRRNAHLEWAAVEMMQPSPGQTVLEIGYGLGYGVLFAAERVAPQTVDFLRTEGPWDRIARMLRPEKTDFANDGHVYGVDISRYMYDKACKRLKPLIREGIVTLNLASVDHLPMLASSVDCCFHVDCFYYWPELTRSLKNLWRVLRPDGKLVTTFSAAQLRMFNKRGWLRYGRADPVAYALALESCGFDRVEWIKDHVSGRSKEPFDCILARKPPTRLLHSANSQTQSS</sequence>
<reference evidence="2" key="1">
    <citation type="submission" date="2024-06" db="EMBL/GenBank/DDBJ databases">
        <authorList>
            <person name="Liu X."/>
            <person name="Lenzi L."/>
            <person name="Haldenby T S."/>
            <person name="Uol C."/>
        </authorList>
    </citation>
    <scope>NUCLEOTIDE SEQUENCE</scope>
</reference>
<dbReference type="Proteomes" id="UP001497525">
    <property type="component" value="Unassembled WGS sequence"/>
</dbReference>
<proteinExistence type="predicted"/>
<evidence type="ECO:0000313" key="2">
    <source>
        <dbReference type="EMBL" id="CAL5130357.1"/>
    </source>
</evidence>
<dbReference type="GO" id="GO:0008757">
    <property type="term" value="F:S-adenosylmethionine-dependent methyltransferase activity"/>
    <property type="evidence" value="ECO:0007669"/>
    <property type="project" value="InterPro"/>
</dbReference>
<dbReference type="SUPFAM" id="SSF53335">
    <property type="entry name" value="S-adenosyl-L-methionine-dependent methyltransferases"/>
    <property type="match status" value="1"/>
</dbReference>
<organism evidence="2 3">
    <name type="scientific">Calicophoron daubneyi</name>
    <name type="common">Rumen fluke</name>
    <name type="synonym">Paramphistomum daubneyi</name>
    <dbReference type="NCBI Taxonomy" id="300641"/>
    <lineage>
        <taxon>Eukaryota</taxon>
        <taxon>Metazoa</taxon>
        <taxon>Spiralia</taxon>
        <taxon>Lophotrochozoa</taxon>
        <taxon>Platyhelminthes</taxon>
        <taxon>Trematoda</taxon>
        <taxon>Digenea</taxon>
        <taxon>Plagiorchiida</taxon>
        <taxon>Pronocephalata</taxon>
        <taxon>Paramphistomoidea</taxon>
        <taxon>Paramphistomidae</taxon>
        <taxon>Calicophoron</taxon>
    </lineage>
</organism>
<name>A0AAV2T4A4_CALDB</name>
<evidence type="ECO:0000259" key="1">
    <source>
        <dbReference type="Pfam" id="PF08241"/>
    </source>
</evidence>
<dbReference type="AlphaFoldDB" id="A0AAV2T4A4"/>
<feature type="domain" description="Methyltransferase type 11" evidence="1">
    <location>
        <begin position="129"/>
        <end position="207"/>
    </location>
</feature>
<protein>
    <recommendedName>
        <fullName evidence="1">Methyltransferase type 11 domain-containing protein</fullName>
    </recommendedName>
</protein>
<dbReference type="Pfam" id="PF08241">
    <property type="entry name" value="Methyltransf_11"/>
    <property type="match status" value="1"/>
</dbReference>
<dbReference type="CDD" id="cd02440">
    <property type="entry name" value="AdoMet_MTases"/>
    <property type="match status" value="1"/>
</dbReference>
<dbReference type="InterPro" id="IPR029063">
    <property type="entry name" value="SAM-dependent_MTases_sf"/>
</dbReference>
<gene>
    <name evidence="2" type="ORF">CDAUBV1_LOCUS1972</name>
</gene>
<comment type="caution">
    <text evidence="2">The sequence shown here is derived from an EMBL/GenBank/DDBJ whole genome shotgun (WGS) entry which is preliminary data.</text>
</comment>
<dbReference type="InterPro" id="IPR050508">
    <property type="entry name" value="Methyltransf_Superfamily"/>
</dbReference>
<dbReference type="InterPro" id="IPR013216">
    <property type="entry name" value="Methyltransf_11"/>
</dbReference>